<dbReference type="NCBIfam" id="TIGR00229">
    <property type="entry name" value="sensory_box"/>
    <property type="match status" value="4"/>
</dbReference>
<dbReference type="GO" id="GO:0000155">
    <property type="term" value="F:phosphorelay sensor kinase activity"/>
    <property type="evidence" value="ECO:0007669"/>
    <property type="project" value="InterPro"/>
</dbReference>
<dbReference type="InterPro" id="IPR013656">
    <property type="entry name" value="PAS_4"/>
</dbReference>
<comment type="subcellular location">
    <subcellularLocation>
        <location evidence="3">Cytoplasm</location>
    </subcellularLocation>
</comment>
<dbReference type="InParanoid" id="A0A330L225"/>
<dbReference type="InterPro" id="IPR011712">
    <property type="entry name" value="Sig_transdc_His_kin_sub3_dim/P"/>
</dbReference>
<dbReference type="GO" id="GO:0005737">
    <property type="term" value="C:cytoplasm"/>
    <property type="evidence" value="ECO:0007669"/>
    <property type="project" value="UniProtKB-SubCell"/>
</dbReference>
<sequence>MVIAPIPSRESARLEALYRSRILNTPSEPAFDELAQLAAYVCQAPIAVISFVDSTRLSFKSVVGLSSYTPFPRSRAFCAHTILGTDLFIVDAADADERFRDHPWVVASPSIRFYAGAPLLTPDGHALGALAVMDTVPRALTSEQGNALRTLAKQVVAQLELRRGGEAGAASVESSPATAFLQDPNVGPRVNEERSKRDMLCALMLNTGPGCIKRVAADGTLLHMNPAGLSLIEVCREEEVVGCSVFDLVLPEYREAFMRMHHDVIGGASRTLQFKVQGFQGTRRWLETHAVPFHNPVTGGTEQLAITYDISERKQTEEALRLSQEQLHLALQASNTGLWDWNTETGEVCYSKEWKSQIGYDETELANGLETWASRLHPDDRDRAILYAQRYPANPVGVYQQDFRLRHKDGSYRWFDSHASFVTEDDGRKIRLLGSHTDITARKEMEQALAESEQRFALAAAGANDALWDMHIRPGESWESATPVWWSPRTRMILDLEESEPFDLVSHWASRLHPDDKERVFNLLTAHLDRRIPYEIEYRLRTSHGDYRWIYARGQATWDEFGIPRRISGSCKNITDRKIRESLIVTENDLLNMIATNAALPAILTTMCRALEVCLAESFCSILLLDHDGTRLWHGAWPSLPEAYVRAIDGAAIGPAAGSCGTAAATKQRIIVSDIAADPLWENYRELALSHGLQACWSTPILAADGAVLGTVAVYWARPRYPKAVDLELVDRASHMASIAIERTRAADKLRLTQFCIDHATDAFYLVDQHARIGNVNHAACAMLGYTVEEFRQMTVPDINPHFAVVSWPDFWVKLKRTGTTSIQSEHCAKDGRRIPVEVNVQFLQYEGREYSCAFVRDVSQRRHDEQALRGSEERFRLVAEATNDILWDWDLVTQEHWWSPNAREKFGYDSPEAPSLAAWADRLHPEDRSRILAVIDAALASEVKTVTAEYRFRLADGSYGYFFDRGQIVRDAAGRPLRMIGAMIDVTFSKRAYASLEAAYQRLQSLSRELQVVESNERRRLSRELHDEVGQLLTALKFDLEATRQALGETSVVSPARARERTRCALETTDELFVRLRRIVRALRPSVLEALGLKEALEALVSEIQSRSDLVCSISIEAEAVETRANSTIEAALYRMAQELVTNVVRHAQAMTMSVVLTVDAQGWMLTIQDDGIGFDPQAESSSGMGIRGVCERAEILGGRVDVTSSPGAGSTVTVWIPVAEPAPEKAGS</sequence>
<feature type="domain" description="Histidine kinase" evidence="16">
    <location>
        <begin position="1025"/>
        <end position="1222"/>
    </location>
</feature>
<dbReference type="Pfam" id="PF13185">
    <property type="entry name" value="GAF_2"/>
    <property type="match status" value="1"/>
</dbReference>
<dbReference type="EC" id="2.7.13.3" evidence="4"/>
<feature type="domain" description="PAS" evidence="17">
    <location>
        <begin position="872"/>
        <end position="943"/>
    </location>
</feature>
<dbReference type="Proteomes" id="UP000248168">
    <property type="component" value="Unassembled WGS sequence"/>
</dbReference>
<dbReference type="InterPro" id="IPR005467">
    <property type="entry name" value="His_kinase_dom"/>
</dbReference>
<dbReference type="GO" id="GO:0046872">
    <property type="term" value="F:metal ion binding"/>
    <property type="evidence" value="ECO:0007669"/>
    <property type="project" value="UniProtKB-KW"/>
</dbReference>
<dbReference type="Pfam" id="PF08447">
    <property type="entry name" value="PAS_3"/>
    <property type="match status" value="3"/>
</dbReference>
<dbReference type="GO" id="GO:0046983">
    <property type="term" value="F:protein dimerization activity"/>
    <property type="evidence" value="ECO:0007669"/>
    <property type="project" value="InterPro"/>
</dbReference>
<keyword evidence="20" id="KW-1185">Reference proteome</keyword>
<comment type="function">
    <text evidence="14">Member of the two-component regulatory system NreB/NreC involved in the control of dissimilatory nitrate/nitrite reduction in response to oxygen. NreB functions as a direct oxygen sensor histidine kinase which is autophosphorylated, in the absence of oxygen, probably at the conserved histidine residue, and transfers its phosphate group probably to a conserved aspartate residue of NreC. NreB/NreC activates the expression of the nitrate (narGHJI) and nitrite (nir) reductase operons, as well as the putative nitrate transporter gene narT.</text>
</comment>
<comment type="catalytic activity">
    <reaction evidence="1">
        <text>ATP + protein L-histidine = ADP + protein N-phospho-L-histidine.</text>
        <dbReference type="EC" id="2.7.13.3"/>
    </reaction>
</comment>
<dbReference type="SUPFAM" id="SSF55874">
    <property type="entry name" value="ATPase domain of HSP90 chaperone/DNA topoisomerase II/histidine kinase"/>
    <property type="match status" value="1"/>
</dbReference>
<dbReference type="InterPro" id="IPR013655">
    <property type="entry name" value="PAS_fold_3"/>
</dbReference>
<dbReference type="InterPro" id="IPR052162">
    <property type="entry name" value="Sensor_kinase/Photoreceptor"/>
</dbReference>
<evidence type="ECO:0000256" key="13">
    <source>
        <dbReference type="ARBA" id="ARBA00023014"/>
    </source>
</evidence>
<name>A0A330L225_9BACT</name>
<gene>
    <name evidence="19" type="ORF">NITLEN_10876</name>
</gene>
<dbReference type="GO" id="GO:0016020">
    <property type="term" value="C:membrane"/>
    <property type="evidence" value="ECO:0007669"/>
    <property type="project" value="InterPro"/>
</dbReference>
<keyword evidence="12" id="KW-0408">Iron</keyword>
<accession>A0A330L225</accession>
<dbReference type="RefSeq" id="WP_121988267.1">
    <property type="nucleotide sequence ID" value="NZ_OUNR01000001.1"/>
</dbReference>
<dbReference type="AlphaFoldDB" id="A0A330L225"/>
<evidence type="ECO:0000256" key="12">
    <source>
        <dbReference type="ARBA" id="ARBA00023004"/>
    </source>
</evidence>
<dbReference type="Pfam" id="PF01590">
    <property type="entry name" value="GAF"/>
    <property type="match status" value="1"/>
</dbReference>
<dbReference type="PANTHER" id="PTHR43304:SF1">
    <property type="entry name" value="PAC DOMAIN-CONTAINING PROTEIN"/>
    <property type="match status" value="1"/>
</dbReference>
<keyword evidence="8" id="KW-0597">Phosphoprotein</keyword>
<keyword evidence="6" id="KW-0004">4Fe-4S</keyword>
<dbReference type="EMBL" id="OUNR01000001">
    <property type="protein sequence ID" value="SPP63790.1"/>
    <property type="molecule type" value="Genomic_DNA"/>
</dbReference>
<dbReference type="GO" id="GO:0051539">
    <property type="term" value="F:4 iron, 4 sulfur cluster binding"/>
    <property type="evidence" value="ECO:0007669"/>
    <property type="project" value="UniProtKB-KW"/>
</dbReference>
<keyword evidence="10" id="KW-0479">Metal-binding</keyword>
<keyword evidence="7" id="KW-0963">Cytoplasm</keyword>
<dbReference type="InterPro" id="IPR000700">
    <property type="entry name" value="PAS-assoc_C"/>
</dbReference>
<feature type="domain" description="PAC" evidence="18">
    <location>
        <begin position="534"/>
        <end position="586"/>
    </location>
</feature>
<keyword evidence="13" id="KW-0411">Iron-sulfur</keyword>
<dbReference type="SMART" id="SM00086">
    <property type="entry name" value="PAC"/>
    <property type="match status" value="5"/>
</dbReference>
<dbReference type="SUPFAM" id="SSF55785">
    <property type="entry name" value="PYP-like sensor domain (PAS domain)"/>
    <property type="match status" value="5"/>
</dbReference>
<dbReference type="InterPro" id="IPR001610">
    <property type="entry name" value="PAC"/>
</dbReference>
<evidence type="ECO:0000313" key="19">
    <source>
        <dbReference type="EMBL" id="SPP63790.1"/>
    </source>
</evidence>
<evidence type="ECO:0000256" key="6">
    <source>
        <dbReference type="ARBA" id="ARBA00022485"/>
    </source>
</evidence>
<feature type="domain" description="PAC" evidence="18">
    <location>
        <begin position="270"/>
        <end position="322"/>
    </location>
</feature>
<organism evidence="19 20">
    <name type="scientific">Nitrospira lenta</name>
    <dbReference type="NCBI Taxonomy" id="1436998"/>
    <lineage>
        <taxon>Bacteria</taxon>
        <taxon>Pseudomonadati</taxon>
        <taxon>Nitrospirota</taxon>
        <taxon>Nitrospiria</taxon>
        <taxon>Nitrospirales</taxon>
        <taxon>Nitrospiraceae</taxon>
        <taxon>Nitrospira</taxon>
    </lineage>
</organism>
<dbReference type="SMART" id="SM00091">
    <property type="entry name" value="PAS"/>
    <property type="match status" value="5"/>
</dbReference>
<evidence type="ECO:0000256" key="10">
    <source>
        <dbReference type="ARBA" id="ARBA00022723"/>
    </source>
</evidence>
<dbReference type="Pfam" id="PF07730">
    <property type="entry name" value="HisKA_3"/>
    <property type="match status" value="1"/>
</dbReference>
<dbReference type="Gene3D" id="1.20.5.1930">
    <property type="match status" value="1"/>
</dbReference>
<dbReference type="OrthoDB" id="9758522at2"/>
<evidence type="ECO:0000256" key="9">
    <source>
        <dbReference type="ARBA" id="ARBA00022679"/>
    </source>
</evidence>
<dbReference type="InterPro" id="IPR004358">
    <property type="entry name" value="Sig_transdc_His_kin-like_C"/>
</dbReference>
<dbReference type="CDD" id="cd00130">
    <property type="entry name" value="PAS"/>
    <property type="match status" value="5"/>
</dbReference>
<dbReference type="Gene3D" id="3.30.450.20">
    <property type="entry name" value="PAS domain"/>
    <property type="match status" value="5"/>
</dbReference>
<dbReference type="PROSITE" id="PS50113">
    <property type="entry name" value="PAC"/>
    <property type="match status" value="4"/>
</dbReference>
<dbReference type="SUPFAM" id="SSF55781">
    <property type="entry name" value="GAF domain-like"/>
    <property type="match status" value="2"/>
</dbReference>
<evidence type="ECO:0000256" key="2">
    <source>
        <dbReference type="ARBA" id="ARBA00001966"/>
    </source>
</evidence>
<dbReference type="InterPro" id="IPR035965">
    <property type="entry name" value="PAS-like_dom_sf"/>
</dbReference>
<evidence type="ECO:0000256" key="5">
    <source>
        <dbReference type="ARBA" id="ARBA00017322"/>
    </source>
</evidence>
<dbReference type="InterPro" id="IPR036890">
    <property type="entry name" value="HATPase_C_sf"/>
</dbReference>
<dbReference type="SMART" id="SM00387">
    <property type="entry name" value="HATPase_c"/>
    <property type="match status" value="1"/>
</dbReference>
<dbReference type="Pfam" id="PF08448">
    <property type="entry name" value="PAS_4"/>
    <property type="match status" value="1"/>
</dbReference>
<dbReference type="PRINTS" id="PR00344">
    <property type="entry name" value="BCTRLSENSOR"/>
</dbReference>
<evidence type="ECO:0000256" key="7">
    <source>
        <dbReference type="ARBA" id="ARBA00022490"/>
    </source>
</evidence>
<evidence type="ECO:0000259" key="18">
    <source>
        <dbReference type="PROSITE" id="PS50113"/>
    </source>
</evidence>
<evidence type="ECO:0000256" key="4">
    <source>
        <dbReference type="ARBA" id="ARBA00012438"/>
    </source>
</evidence>
<dbReference type="PROSITE" id="PS50109">
    <property type="entry name" value="HIS_KIN"/>
    <property type="match status" value="1"/>
</dbReference>
<dbReference type="CDD" id="cd16917">
    <property type="entry name" value="HATPase_UhpB-NarQ-NarX-like"/>
    <property type="match status" value="1"/>
</dbReference>
<dbReference type="InterPro" id="IPR029016">
    <property type="entry name" value="GAF-like_dom_sf"/>
</dbReference>
<dbReference type="InterPro" id="IPR000014">
    <property type="entry name" value="PAS"/>
</dbReference>
<comment type="cofactor">
    <cofactor evidence="2">
        <name>[4Fe-4S] cluster</name>
        <dbReference type="ChEBI" id="CHEBI:49883"/>
    </cofactor>
</comment>
<evidence type="ECO:0000256" key="11">
    <source>
        <dbReference type="ARBA" id="ARBA00022777"/>
    </source>
</evidence>
<evidence type="ECO:0000256" key="14">
    <source>
        <dbReference type="ARBA" id="ARBA00024827"/>
    </source>
</evidence>
<keyword evidence="9 19" id="KW-0808">Transferase</keyword>
<dbReference type="Gene3D" id="3.30.450.40">
    <property type="match status" value="2"/>
</dbReference>
<dbReference type="InterPro" id="IPR003018">
    <property type="entry name" value="GAF"/>
</dbReference>
<proteinExistence type="predicted"/>
<dbReference type="PROSITE" id="PS50112">
    <property type="entry name" value="PAS"/>
    <property type="match status" value="2"/>
</dbReference>
<dbReference type="Pfam" id="PF13426">
    <property type="entry name" value="PAS_9"/>
    <property type="match status" value="1"/>
</dbReference>
<evidence type="ECO:0000259" key="16">
    <source>
        <dbReference type="PROSITE" id="PS50109"/>
    </source>
</evidence>
<evidence type="ECO:0000256" key="15">
    <source>
        <dbReference type="ARBA" id="ARBA00030800"/>
    </source>
</evidence>
<keyword evidence="11 19" id="KW-0418">Kinase</keyword>
<protein>
    <recommendedName>
        <fullName evidence="5">Oxygen sensor histidine kinase NreB</fullName>
        <ecNumber evidence="4">2.7.13.3</ecNumber>
    </recommendedName>
    <alternativeName>
        <fullName evidence="15">Nitrogen regulation protein B</fullName>
    </alternativeName>
</protein>
<evidence type="ECO:0000256" key="3">
    <source>
        <dbReference type="ARBA" id="ARBA00004496"/>
    </source>
</evidence>
<evidence type="ECO:0000313" key="20">
    <source>
        <dbReference type="Proteomes" id="UP000248168"/>
    </source>
</evidence>
<feature type="domain" description="PAC" evidence="18">
    <location>
        <begin position="399"/>
        <end position="451"/>
    </location>
</feature>
<dbReference type="Pfam" id="PF02518">
    <property type="entry name" value="HATPase_c"/>
    <property type="match status" value="1"/>
</dbReference>
<reference evidence="20" key="1">
    <citation type="submission" date="2018-04" db="EMBL/GenBank/DDBJ databases">
        <authorList>
            <person name="Lucker S."/>
            <person name="Sakoula D."/>
        </authorList>
    </citation>
    <scope>NUCLEOTIDE SEQUENCE [LARGE SCALE GENOMIC DNA]</scope>
</reference>
<dbReference type="PANTHER" id="PTHR43304">
    <property type="entry name" value="PHYTOCHROME-LIKE PROTEIN CPH1"/>
    <property type="match status" value="1"/>
</dbReference>
<evidence type="ECO:0000259" key="17">
    <source>
        <dbReference type="PROSITE" id="PS50112"/>
    </source>
</evidence>
<feature type="domain" description="PAS" evidence="17">
    <location>
        <begin position="757"/>
        <end position="791"/>
    </location>
</feature>
<feature type="domain" description="PAC" evidence="18">
    <location>
        <begin position="947"/>
        <end position="999"/>
    </location>
</feature>
<evidence type="ECO:0000256" key="1">
    <source>
        <dbReference type="ARBA" id="ARBA00000085"/>
    </source>
</evidence>
<dbReference type="SMART" id="SM00065">
    <property type="entry name" value="GAF"/>
    <property type="match status" value="2"/>
</dbReference>
<evidence type="ECO:0000256" key="8">
    <source>
        <dbReference type="ARBA" id="ARBA00022553"/>
    </source>
</evidence>
<dbReference type="InterPro" id="IPR003594">
    <property type="entry name" value="HATPase_dom"/>
</dbReference>
<dbReference type="Gene3D" id="3.30.565.10">
    <property type="entry name" value="Histidine kinase-like ATPase, C-terminal domain"/>
    <property type="match status" value="1"/>
</dbReference>